<sequence length="129" mass="14030">MDIHAYPTAATTPVDLAEAERIVTEHLSDPDETARGIIKRITEFDDCFTVVSIFPPVPDVDSSVPAVVVGGSVYVIDIASGAVSFWPTYPEPLVADQYVEFLQNGTLVIEDSWPSDDDPDDDSENDDLS</sequence>
<name>A0ABP9KT35_9NOCA</name>
<dbReference type="Proteomes" id="UP001500603">
    <property type="component" value="Unassembled WGS sequence"/>
</dbReference>
<gene>
    <name evidence="2" type="ORF">GCM10023318_47130</name>
</gene>
<dbReference type="EMBL" id="BAABJM010000005">
    <property type="protein sequence ID" value="GAA5062970.1"/>
    <property type="molecule type" value="Genomic_DNA"/>
</dbReference>
<evidence type="ECO:0000256" key="1">
    <source>
        <dbReference type="SAM" id="MobiDB-lite"/>
    </source>
</evidence>
<protein>
    <submittedName>
        <fullName evidence="2">Uncharacterized protein</fullName>
    </submittedName>
</protein>
<evidence type="ECO:0000313" key="2">
    <source>
        <dbReference type="EMBL" id="GAA5062970.1"/>
    </source>
</evidence>
<reference evidence="3" key="1">
    <citation type="journal article" date="2019" name="Int. J. Syst. Evol. Microbiol.">
        <title>The Global Catalogue of Microorganisms (GCM) 10K type strain sequencing project: providing services to taxonomists for standard genome sequencing and annotation.</title>
        <authorList>
            <consortium name="The Broad Institute Genomics Platform"/>
            <consortium name="The Broad Institute Genome Sequencing Center for Infectious Disease"/>
            <person name="Wu L."/>
            <person name="Ma J."/>
        </authorList>
    </citation>
    <scope>NUCLEOTIDE SEQUENCE [LARGE SCALE GENOMIC DNA]</scope>
    <source>
        <strain evidence="3">JCM 18298</strain>
    </source>
</reference>
<accession>A0ABP9KT35</accession>
<feature type="region of interest" description="Disordered" evidence="1">
    <location>
        <begin position="110"/>
        <end position="129"/>
    </location>
</feature>
<feature type="compositionally biased region" description="Acidic residues" evidence="1">
    <location>
        <begin position="113"/>
        <end position="129"/>
    </location>
</feature>
<organism evidence="2 3">
    <name type="scientific">Nocardia callitridis</name>
    <dbReference type="NCBI Taxonomy" id="648753"/>
    <lineage>
        <taxon>Bacteria</taxon>
        <taxon>Bacillati</taxon>
        <taxon>Actinomycetota</taxon>
        <taxon>Actinomycetes</taxon>
        <taxon>Mycobacteriales</taxon>
        <taxon>Nocardiaceae</taxon>
        <taxon>Nocardia</taxon>
    </lineage>
</organism>
<proteinExistence type="predicted"/>
<dbReference type="RefSeq" id="WP_345497939.1">
    <property type="nucleotide sequence ID" value="NZ_BAABJM010000005.1"/>
</dbReference>
<comment type="caution">
    <text evidence="2">The sequence shown here is derived from an EMBL/GenBank/DDBJ whole genome shotgun (WGS) entry which is preliminary data.</text>
</comment>
<evidence type="ECO:0000313" key="3">
    <source>
        <dbReference type="Proteomes" id="UP001500603"/>
    </source>
</evidence>
<keyword evidence="3" id="KW-1185">Reference proteome</keyword>